<feature type="compositionally biased region" description="Polar residues" evidence="1">
    <location>
        <begin position="540"/>
        <end position="550"/>
    </location>
</feature>
<dbReference type="PANTHER" id="PTHR23034">
    <property type="entry name" value="GLUTAMATE-RICH PROTEIN 3"/>
    <property type="match status" value="1"/>
</dbReference>
<feature type="compositionally biased region" description="Basic and acidic residues" evidence="1">
    <location>
        <begin position="551"/>
        <end position="566"/>
    </location>
</feature>
<evidence type="ECO:0000313" key="3">
    <source>
        <dbReference type="Ensembl" id="ENSANIP00000007098.1"/>
    </source>
</evidence>
<feature type="region of interest" description="Disordered" evidence="1">
    <location>
        <begin position="1343"/>
        <end position="1365"/>
    </location>
</feature>
<feature type="compositionally biased region" description="Acidic residues" evidence="1">
    <location>
        <begin position="579"/>
        <end position="594"/>
    </location>
</feature>
<feature type="compositionally biased region" description="Basic and acidic residues" evidence="1">
    <location>
        <begin position="846"/>
        <end position="864"/>
    </location>
</feature>
<feature type="region of interest" description="Disordered" evidence="1">
    <location>
        <begin position="1120"/>
        <end position="1142"/>
    </location>
</feature>
<feature type="compositionally biased region" description="Basic and acidic residues" evidence="1">
    <location>
        <begin position="98"/>
        <end position="112"/>
    </location>
</feature>
<feature type="compositionally biased region" description="Basic and acidic residues" evidence="1">
    <location>
        <begin position="723"/>
        <end position="734"/>
    </location>
</feature>
<name>A0A8B9MLY7_9AVES</name>
<feature type="compositionally biased region" description="Basic and acidic residues" evidence="1">
    <location>
        <begin position="615"/>
        <end position="628"/>
    </location>
</feature>
<feature type="compositionally biased region" description="Low complexity" evidence="1">
    <location>
        <begin position="828"/>
        <end position="845"/>
    </location>
</feature>
<dbReference type="Pfam" id="PF15257">
    <property type="entry name" value="DUF4590"/>
    <property type="match status" value="1"/>
</dbReference>
<feature type="compositionally biased region" description="Acidic residues" evidence="1">
    <location>
        <begin position="749"/>
        <end position="759"/>
    </location>
</feature>
<feature type="compositionally biased region" description="Polar residues" evidence="1">
    <location>
        <begin position="603"/>
        <end position="612"/>
    </location>
</feature>
<feature type="compositionally biased region" description="Basic and acidic residues" evidence="1">
    <location>
        <begin position="489"/>
        <end position="510"/>
    </location>
</feature>
<feature type="compositionally biased region" description="Basic and acidic residues" evidence="1">
    <location>
        <begin position="457"/>
        <end position="474"/>
    </location>
</feature>
<feature type="region of interest" description="Disordered" evidence="1">
    <location>
        <begin position="98"/>
        <end position="136"/>
    </location>
</feature>
<feature type="compositionally biased region" description="Basic and acidic residues" evidence="1">
    <location>
        <begin position="434"/>
        <end position="450"/>
    </location>
</feature>
<sequence>MSGPQPGFLASYNSLTDKHLVGYFSNTRIRRHLQRSGLISRSGRIIPEKEYRLNAMRRDHQRYVQECLAHAIFHKVLDMERHHQLEIKRKLENSARKERVQKIKVEQSRRSVEGASPMRPPHPPLGPRSRYGLHPLVAGEPASHSQLRAPGPVVDYNGGHPSHQHRSKEPAFSKMTSWRPNTAPGNMQHPLRLQPLRSCAAVGSVPKASSSKQKCHMLGHDQQFASGGEKSGLRFMNSMEYVTGTSPYQLPVINNYVIPVPPPPLQKGDKSITAVRNGVHRGRRYHPTTAPNDVQQLLTKNSGGFPKPSLRSNAFVTMVFLGKNVHLSHDDADYRDEIKVYQQHCGGENLCVYKGMLLEGETFQFVSKRHRGFPFSLTFFLNGMQVDRLSCCCEYKHQKRSRLGGRHGYFRFLNVEGASPCYRCIIAMGLDKKPSPPKKKIEEDHEEKHVGSWGDGVRSEPNKSSVEQKPRKDSVLVILPGHEASVEAVEDKVETGQEYRKEERKKLSDRESEDSQEDTGKNEYDEDFEADEEVHEEGQTGDQMNGMSKSSSDDKKHNLGYEKESKTSSPKALQASDGEKDETDGYSDSDSEDDKQDRRPAHSLSSVSTQYSSEDDSHAEMMKDDVKGNEAYNIQRASDNTAHAQYGSENGENKLLRMKENQEAFALEKEGIDEAEKAKPEDLTAREDTGVFHENTMAIQYQSPAVNGDLKQSGSVESNIGEDGEKNASTRRDDGEESFLVPLESSMTEAEDSSEESPQGDEGGVSEDCKPVQEEIVKAIANDHHVKSEPEPSDSCADEEEGNISTEHDANEAPDGAFLAEGTRTLDVQQAAEQVVQEGQMVGERQALEKEDFVAEGGDARTEEAGEEMAWAGDLLPKEDAVAMPQAEDQLAVEESAAEESAMAEDPKGKGTGKGTEPGAEVAPGEREVLIEETESKAALGEQAPGGAELAGALLGRDAASEGVEVAGEVSEAEEAAEEASRAKEAAGAPGPPVKEVVGETVSEAEEAVEEGGFAGEGVVVGAVSEAEEAVEDASLAEEGIAGVVGPGEESVEEAVAEGEEAAEKPGALLETLGDANICTGEAVPGGEDFVKPNEFSQLKASGGEWMEIGEAAIGARVSETGKASEVEGSSLLRAEDSVEPGKGPMLQVAPGLEALVGAGGGPITEGSSQLEEATTAEEEEEEEGSAEALSSGNPSLGSKAKTDSAMEETPDGGLMGISAEIARAGSGGREEVAGGAASPSELAAGPQGSLEHAEERGKERSPGGGVMDEAVLPAPGLCVSGVGGSGGVAGTAAGGQAGRGALPEGGAAAEPVLVGQEVAGGGGLGDGAVAQEGVAGAVLGGQSGAGAEGVSAEGRGAAGESGRDREGVADGAVICGRGVIQEAVLGGERRGSALAGAEGEAGWEWGTVGLMSPWHAEPCGAMSPGEQLTAETSLSAPALGDAGAESGGRGSAGGEGLCLGTQPQLAAPGTGVVGGKGGLQGSTEQAGVKAEGDEAGLCENTGEREAAGVSESAWSAAGVREQRKDSPVAGSPDTPGAADTGERSRGPCEEPKIGNDQGGCF</sequence>
<dbReference type="PANTHER" id="PTHR23034:SF2">
    <property type="entry name" value="GLUTAMATE-RICH PROTEIN 3"/>
    <property type="match status" value="1"/>
</dbReference>
<feature type="compositionally biased region" description="Gly residues" evidence="1">
    <location>
        <begin position="1472"/>
        <end position="1481"/>
    </location>
</feature>
<feature type="compositionally biased region" description="Basic and acidic residues" evidence="1">
    <location>
        <begin position="1541"/>
        <end position="1554"/>
    </location>
</feature>
<feature type="compositionally biased region" description="Acidic residues" evidence="1">
    <location>
        <begin position="1175"/>
        <end position="1186"/>
    </location>
</feature>
<keyword evidence="4" id="KW-1185">Reference proteome</keyword>
<feature type="compositionally biased region" description="Basic and acidic residues" evidence="1">
    <location>
        <begin position="1252"/>
        <end position="1262"/>
    </location>
</feature>
<reference evidence="3" key="1">
    <citation type="submission" date="2025-08" db="UniProtKB">
        <authorList>
            <consortium name="Ensembl"/>
        </authorList>
    </citation>
    <scope>IDENTIFICATION</scope>
</reference>
<feature type="domain" description="DUF4590" evidence="2">
    <location>
        <begin position="326"/>
        <end position="439"/>
    </location>
</feature>
<feature type="compositionally biased region" description="Gly residues" evidence="1">
    <location>
        <begin position="1446"/>
        <end position="1458"/>
    </location>
</feature>
<dbReference type="Ensembl" id="ENSANIT00000007339.1">
    <property type="protein sequence ID" value="ENSANIP00000007098.1"/>
    <property type="gene ID" value="ENSANIG00000004839.1"/>
</dbReference>
<accession>A0A8B9MLY7</accession>
<dbReference type="InterPro" id="IPR048257">
    <property type="entry name" value="DUF4590"/>
</dbReference>
<evidence type="ECO:0000313" key="4">
    <source>
        <dbReference type="Proteomes" id="UP000694541"/>
    </source>
</evidence>
<feature type="region of interest" description="Disordered" evidence="1">
    <location>
        <begin position="434"/>
        <end position="651"/>
    </location>
</feature>
<feature type="compositionally biased region" description="Low complexity" evidence="1">
    <location>
        <begin position="1349"/>
        <end position="1361"/>
    </location>
</feature>
<feature type="compositionally biased region" description="Polar residues" evidence="1">
    <location>
        <begin position="700"/>
        <end position="718"/>
    </location>
</feature>
<dbReference type="InterPro" id="IPR027962">
    <property type="entry name" value="ERICH3"/>
</dbReference>
<feature type="region of interest" description="Disordered" evidence="1">
    <location>
        <begin position="700"/>
        <end position="866"/>
    </location>
</feature>
<evidence type="ECO:0000259" key="2">
    <source>
        <dbReference type="Pfam" id="PF15257"/>
    </source>
</evidence>
<feature type="compositionally biased region" description="Basic and acidic residues" evidence="1">
    <location>
        <begin position="767"/>
        <end position="790"/>
    </location>
</feature>
<feature type="compositionally biased region" description="Polar residues" evidence="1">
    <location>
        <begin position="635"/>
        <end position="650"/>
    </location>
</feature>
<reference evidence="3" key="2">
    <citation type="submission" date="2025-09" db="UniProtKB">
        <authorList>
            <consortium name="Ensembl"/>
        </authorList>
    </citation>
    <scope>IDENTIFICATION</scope>
</reference>
<feature type="region of interest" description="Disordered" evidence="1">
    <location>
        <begin position="965"/>
        <end position="996"/>
    </location>
</feature>
<feature type="compositionally biased region" description="Acidic residues" evidence="1">
    <location>
        <begin position="524"/>
        <end position="535"/>
    </location>
</feature>
<feature type="region of interest" description="Disordered" evidence="1">
    <location>
        <begin position="1157"/>
        <end position="1270"/>
    </location>
</feature>
<feature type="region of interest" description="Disordered" evidence="1">
    <location>
        <begin position="887"/>
        <end position="926"/>
    </location>
</feature>
<dbReference type="Proteomes" id="UP000694541">
    <property type="component" value="Unplaced"/>
</dbReference>
<feature type="region of interest" description="Disordered" evidence="1">
    <location>
        <begin position="1439"/>
        <end position="1562"/>
    </location>
</feature>
<proteinExistence type="predicted"/>
<organism evidence="3 4">
    <name type="scientific">Accipiter nisus</name>
    <name type="common">Eurasian sparrowhawk</name>
    <dbReference type="NCBI Taxonomy" id="211598"/>
    <lineage>
        <taxon>Eukaryota</taxon>
        <taxon>Metazoa</taxon>
        <taxon>Chordata</taxon>
        <taxon>Craniata</taxon>
        <taxon>Vertebrata</taxon>
        <taxon>Euteleostomi</taxon>
        <taxon>Archelosauria</taxon>
        <taxon>Archosauria</taxon>
        <taxon>Dinosauria</taxon>
        <taxon>Saurischia</taxon>
        <taxon>Theropoda</taxon>
        <taxon>Coelurosauria</taxon>
        <taxon>Aves</taxon>
        <taxon>Neognathae</taxon>
        <taxon>Neoaves</taxon>
        <taxon>Telluraves</taxon>
        <taxon>Accipitrimorphae</taxon>
        <taxon>Accipitriformes</taxon>
        <taxon>Accipitridae</taxon>
        <taxon>Accipitrinae</taxon>
        <taxon>Accipiter</taxon>
    </lineage>
</organism>
<evidence type="ECO:0000256" key="1">
    <source>
        <dbReference type="SAM" id="MobiDB-lite"/>
    </source>
</evidence>
<protein>
    <submittedName>
        <fullName evidence="3">Glutamate rich 3</fullName>
    </submittedName>
</protein>